<comment type="similarity">
    <text evidence="1">Belongs to the proteasome subunit S14 family.</text>
</comment>
<dbReference type="GO" id="GO:0043161">
    <property type="term" value="P:proteasome-mediated ubiquitin-dependent protein catabolic process"/>
    <property type="evidence" value="ECO:0007669"/>
    <property type="project" value="TreeGrafter"/>
</dbReference>
<dbReference type="OrthoDB" id="8775810at2759"/>
<dbReference type="InterPro" id="IPR033464">
    <property type="entry name" value="CSN8_PSD8_EIF3K"/>
</dbReference>
<dbReference type="EMBL" id="PUHQ01000200">
    <property type="protein sequence ID" value="KAG0653478.1"/>
    <property type="molecule type" value="Genomic_DNA"/>
</dbReference>
<evidence type="ECO:0000259" key="3">
    <source>
        <dbReference type="PROSITE" id="PS50250"/>
    </source>
</evidence>
<reference evidence="4 5" key="1">
    <citation type="submission" date="2020-11" db="EMBL/GenBank/DDBJ databases">
        <title>Kefir isolates.</title>
        <authorList>
            <person name="Marcisauskas S."/>
            <person name="Kim Y."/>
            <person name="Blasche S."/>
        </authorList>
    </citation>
    <scope>NUCLEOTIDE SEQUENCE [LARGE SCALE GENOMIC DNA]</scope>
    <source>
        <strain evidence="4 5">KR</strain>
    </source>
</reference>
<sequence>MGSQRATELYNQLRAAVAQPDVNHQHAKSLLAQLKIELSELGLLVPDSSSLDPGALTTARDVLEIGAFESLRTDDLAGFERYLSLLATYYNDLSSTLPRSSNEAPLFALSLLRLLSQNRIAEFHTLLETLGENKADVLESGEVSWVLQLERSLMEGSYSRVWSLCRPSSSSASLPLPEFSHFTPTLLQTVRNEIAACDERAYESLPVRDARTLLFLESDQEVQEFAQSRNWYLDPSTSTLHFPSSARHPSRLAPTQGIPAGGMTTGLIGGGGGFDDDSRELDRAKVVAATLKYARELESIV</sequence>
<name>A0A9P6VSF3_RHOMI</name>
<evidence type="ECO:0000313" key="4">
    <source>
        <dbReference type="EMBL" id="KAG0653478.1"/>
    </source>
</evidence>
<feature type="domain" description="PCI" evidence="3">
    <location>
        <begin position="74"/>
        <end position="266"/>
    </location>
</feature>
<dbReference type="PANTHER" id="PTHR12387:SF0">
    <property type="entry name" value="26S PROTEASOME NON-ATPASE REGULATORY SUBUNIT 8"/>
    <property type="match status" value="1"/>
</dbReference>
<dbReference type="PANTHER" id="PTHR12387">
    <property type="entry name" value="26S PROTEASOME NON-ATPASE REGULATORY SUBUNIT 8"/>
    <property type="match status" value="1"/>
</dbReference>
<protein>
    <recommendedName>
        <fullName evidence="3">PCI domain-containing protein</fullName>
    </recommendedName>
</protein>
<dbReference type="Pfam" id="PF10075">
    <property type="entry name" value="CSN8_PSD8_EIF3K"/>
    <property type="match status" value="1"/>
</dbReference>
<dbReference type="PROSITE" id="PS50250">
    <property type="entry name" value="PCI"/>
    <property type="match status" value="1"/>
</dbReference>
<dbReference type="GO" id="GO:0005634">
    <property type="term" value="C:nucleus"/>
    <property type="evidence" value="ECO:0007669"/>
    <property type="project" value="TreeGrafter"/>
</dbReference>
<evidence type="ECO:0000256" key="1">
    <source>
        <dbReference type="ARBA" id="ARBA00009627"/>
    </source>
</evidence>
<dbReference type="InterPro" id="IPR006746">
    <property type="entry name" value="26S_Psome_Rpn12"/>
</dbReference>
<gene>
    <name evidence="4" type="ORF">C6P46_002749</name>
</gene>
<dbReference type="GO" id="GO:0008541">
    <property type="term" value="C:proteasome regulatory particle, lid subcomplex"/>
    <property type="evidence" value="ECO:0007669"/>
    <property type="project" value="TreeGrafter"/>
</dbReference>
<dbReference type="Proteomes" id="UP000777482">
    <property type="component" value="Unassembled WGS sequence"/>
</dbReference>
<keyword evidence="5" id="KW-1185">Reference proteome</keyword>
<evidence type="ECO:0000256" key="2">
    <source>
        <dbReference type="ARBA" id="ARBA00022942"/>
    </source>
</evidence>
<dbReference type="GO" id="GO:0005829">
    <property type="term" value="C:cytosol"/>
    <property type="evidence" value="ECO:0007669"/>
    <property type="project" value="TreeGrafter"/>
</dbReference>
<accession>A0A9P6VSF3</accession>
<keyword evidence="2" id="KW-0647">Proteasome</keyword>
<dbReference type="Gene3D" id="1.25.40.990">
    <property type="match status" value="1"/>
</dbReference>
<dbReference type="InterPro" id="IPR000717">
    <property type="entry name" value="PCI_dom"/>
</dbReference>
<organism evidence="4 5">
    <name type="scientific">Rhodotorula mucilaginosa</name>
    <name type="common">Yeast</name>
    <name type="synonym">Rhodotorula rubra</name>
    <dbReference type="NCBI Taxonomy" id="5537"/>
    <lineage>
        <taxon>Eukaryota</taxon>
        <taxon>Fungi</taxon>
        <taxon>Dikarya</taxon>
        <taxon>Basidiomycota</taxon>
        <taxon>Pucciniomycotina</taxon>
        <taxon>Microbotryomycetes</taxon>
        <taxon>Sporidiobolales</taxon>
        <taxon>Sporidiobolaceae</taxon>
        <taxon>Rhodotorula</taxon>
    </lineage>
</organism>
<evidence type="ECO:0000313" key="5">
    <source>
        <dbReference type="Proteomes" id="UP000777482"/>
    </source>
</evidence>
<dbReference type="AlphaFoldDB" id="A0A9P6VSF3"/>
<dbReference type="FunFam" id="1.25.40.990:FF:000001">
    <property type="entry name" value="26S proteasome non-ATPase regulatory subunit"/>
    <property type="match status" value="1"/>
</dbReference>
<comment type="caution">
    <text evidence="4">The sequence shown here is derived from an EMBL/GenBank/DDBJ whole genome shotgun (WGS) entry which is preliminary data.</text>
</comment>
<proteinExistence type="inferred from homology"/>